<keyword evidence="2" id="KW-0442">Lipid degradation</keyword>
<dbReference type="Proteomes" id="UP000287547">
    <property type="component" value="Unassembled WGS sequence"/>
</dbReference>
<dbReference type="InterPro" id="IPR016035">
    <property type="entry name" value="Acyl_Trfase/lysoPLipase"/>
</dbReference>
<dbReference type="AlphaFoldDB" id="A0A428ZUT7"/>
<evidence type="ECO:0000259" key="5">
    <source>
        <dbReference type="PROSITE" id="PS51635"/>
    </source>
</evidence>
<feature type="transmembrane region" description="Helical" evidence="4">
    <location>
        <begin position="920"/>
        <end position="939"/>
    </location>
</feature>
<dbReference type="NCBIfam" id="TIGR03607">
    <property type="entry name" value="patatin-like protein"/>
    <property type="match status" value="1"/>
</dbReference>
<evidence type="ECO:0000313" key="6">
    <source>
        <dbReference type="EMBL" id="RSM91807.1"/>
    </source>
</evidence>
<feature type="transmembrane region" description="Helical" evidence="4">
    <location>
        <begin position="974"/>
        <end position="998"/>
    </location>
</feature>
<gene>
    <name evidence="6" type="ORF">DMH04_02220</name>
</gene>
<keyword evidence="3" id="KW-0175">Coiled coil</keyword>
<dbReference type="SUPFAM" id="SSF52151">
    <property type="entry name" value="FabD/lysophospholipase-like"/>
    <property type="match status" value="1"/>
</dbReference>
<dbReference type="InterPro" id="IPR024282">
    <property type="entry name" value="DUF3376"/>
</dbReference>
<dbReference type="RefSeq" id="WP_037260056.1">
    <property type="nucleotide sequence ID" value="NZ_QHKI01000001.1"/>
</dbReference>
<dbReference type="InterPro" id="IPR019894">
    <property type="entry name" value="Patatin-related_protein"/>
</dbReference>
<dbReference type="Pfam" id="PF11856">
    <property type="entry name" value="DUF3376"/>
    <property type="match status" value="1"/>
</dbReference>
<feature type="transmembrane region" description="Helical" evidence="4">
    <location>
        <begin position="12"/>
        <end position="33"/>
    </location>
</feature>
<dbReference type="OrthoDB" id="8728704at2"/>
<feature type="short sequence motif" description="GXSXG" evidence="2">
    <location>
        <begin position="63"/>
        <end position="67"/>
    </location>
</feature>
<dbReference type="Gene3D" id="3.40.1090.10">
    <property type="entry name" value="Cytosolic phospholipase A2 catalytic domain"/>
    <property type="match status" value="1"/>
</dbReference>
<organism evidence="6 7">
    <name type="scientific">Kibdelosporangium aridum</name>
    <dbReference type="NCBI Taxonomy" id="2030"/>
    <lineage>
        <taxon>Bacteria</taxon>
        <taxon>Bacillati</taxon>
        <taxon>Actinomycetota</taxon>
        <taxon>Actinomycetes</taxon>
        <taxon>Pseudonocardiales</taxon>
        <taxon>Pseudonocardiaceae</taxon>
        <taxon>Kibdelosporangium</taxon>
    </lineage>
</organism>
<feature type="coiled-coil region" evidence="3">
    <location>
        <begin position="466"/>
        <end position="493"/>
    </location>
</feature>
<reference evidence="6 7" key="1">
    <citation type="submission" date="2018-05" db="EMBL/GenBank/DDBJ databases">
        <title>Evolution of GPA BGCs.</title>
        <authorList>
            <person name="Waglechner N."/>
            <person name="Wright G.D."/>
        </authorList>
    </citation>
    <scope>NUCLEOTIDE SEQUENCE [LARGE SCALE GENOMIC DNA]</scope>
    <source>
        <strain evidence="6 7">A82846</strain>
    </source>
</reference>
<evidence type="ECO:0000313" key="7">
    <source>
        <dbReference type="Proteomes" id="UP000287547"/>
    </source>
</evidence>
<evidence type="ECO:0000256" key="2">
    <source>
        <dbReference type="PROSITE-ProRule" id="PRU01161"/>
    </source>
</evidence>
<feature type="short sequence motif" description="DGA/G" evidence="2">
    <location>
        <begin position="244"/>
        <end position="246"/>
    </location>
</feature>
<evidence type="ECO:0000256" key="3">
    <source>
        <dbReference type="SAM" id="Coils"/>
    </source>
</evidence>
<feature type="transmembrane region" description="Helical" evidence="4">
    <location>
        <begin position="1019"/>
        <end position="1045"/>
    </location>
</feature>
<dbReference type="GO" id="GO:0016787">
    <property type="term" value="F:hydrolase activity"/>
    <property type="evidence" value="ECO:0007669"/>
    <property type="project" value="UniProtKB-UniRule"/>
</dbReference>
<feature type="transmembrane region" description="Helical" evidence="4">
    <location>
        <begin position="1138"/>
        <end position="1158"/>
    </location>
</feature>
<dbReference type="EMBL" id="QHKI01000001">
    <property type="protein sequence ID" value="RSM91807.1"/>
    <property type="molecule type" value="Genomic_DNA"/>
</dbReference>
<protein>
    <submittedName>
        <fullName evidence="6">DUF3376 domain-containing protein</fullName>
    </submittedName>
</protein>
<comment type="caution">
    <text evidence="2">Lacks conserved residue(s) required for the propagation of feature annotation.</text>
</comment>
<evidence type="ECO:0000256" key="1">
    <source>
        <dbReference type="ARBA" id="ARBA00023098"/>
    </source>
</evidence>
<keyword evidence="2" id="KW-0378">Hydrolase</keyword>
<comment type="caution">
    <text evidence="6">The sequence shown here is derived from an EMBL/GenBank/DDBJ whole genome shotgun (WGS) entry which is preliminary data.</text>
</comment>
<dbReference type="GO" id="GO:0016042">
    <property type="term" value="P:lipid catabolic process"/>
    <property type="evidence" value="ECO:0007669"/>
    <property type="project" value="UniProtKB-UniRule"/>
</dbReference>
<name>A0A428ZUT7_KIBAR</name>
<feature type="transmembrane region" description="Helical" evidence="4">
    <location>
        <begin position="1097"/>
        <end position="1118"/>
    </location>
</feature>
<feature type="domain" description="PNPLA" evidence="5">
    <location>
        <begin position="16"/>
        <end position="257"/>
    </location>
</feature>
<evidence type="ECO:0000256" key="4">
    <source>
        <dbReference type="SAM" id="Phobius"/>
    </source>
</evidence>
<feature type="active site" description="Nucleophile" evidence="2">
    <location>
        <position position="65"/>
    </location>
</feature>
<keyword evidence="4" id="KW-0812">Transmembrane</keyword>
<feature type="transmembrane region" description="Helical" evidence="4">
    <location>
        <begin position="1051"/>
        <end position="1069"/>
    </location>
</feature>
<keyword evidence="4" id="KW-0472">Membrane</keyword>
<dbReference type="InterPro" id="IPR002641">
    <property type="entry name" value="PNPLA_dom"/>
</dbReference>
<dbReference type="Pfam" id="PF01734">
    <property type="entry name" value="Patatin"/>
    <property type="match status" value="1"/>
</dbReference>
<sequence>MTDEHDPTWEEVRFAVVLNGGVSLAVWMGGVVLELDRLTRATGAYSDLLRLVGATARADVISGTSAGGINGAALALAQVNPHADLNSLRELWAEQGRMDLLLRTPFKGEPVSLLKGDEFFLPRLEDAMRRLTTRYQPRDVHTRPMDLRITTTLLKGITKTTTDALGQRLTQNIHQGSFRFHRDDERDHFSNDGALPTNLTHQLALAARSSASFPVAFEPSLVQLDENSPMREVTSWEGSQHVVDGGALVNTPTKEALEAIDQMPAEGPTRRVMLLVFPHASAAKPASPVSGEPEQPSVISAVRSIMRAQSSQSNRTFVDEIEKYNRGAGARRGGRNALLARLSTSDGPVAGQLYSLVDMLYPHYRDIRLRRAAWKLAERQVIARGKADIVPNGEAWSFERIRDAVEVAHRKWLKDNGCLPYVPASAPVAGVAQLGKTGWPWDITTGERIAASALDMLKRLVWVLPKESAISEIHAARAEVHRARAQLRRMRLTMHKAWEDEPVDSPDGECWEQRLIDYNKHMTGSHGTSVRDLVLRISAAFGTGAQVLASDDTLVVREPNLLAWRDFVQLSADDPDASLDSDYRWMSRLLALEVATTCFADDSEAPEEQQVELAQISLQTSNSFARYSITPDDKAGGYSLSRFSGFLKRSWRANDWIWGRLDAASMLCRVMLDPARIRRAADLSGNLSNIDATAVVDDLIKQLFGGMPSDPRIQQCREDAIGELADALAAEAGTAQPATCVALADLVAWAVHIQIIIEELPELRRAIAADGVDGANIRSNGERFVKQYAGLLNQLEHIPAGQPLTPKTVDMGLKALEAFDRAGIGREPLGEEAASDQMIRTVATAAATAVTLADSPQLGVKAARPVTRSLRGMALLPYWMVFGLTRGGRLARFLGQFGLAAGGLLLVLSIFGALPEWAETPAASFGGGAILAAFGYSAVRTGSLLHGLVLLTPVVPLVTYGLTESKSDATGQGLAGLIGVGLFVAALLLLGSLPGAGLTPMGSAGKMIDGFPAWLKSGAWIGPLVAVGVAGIGFLIWWSGILGYFDSNAPVLLILTGGFVALAAVLSYFGGRGLRKWHRDPDGSWTDPATRDPSAAAAGWAVVYGTIYVLIAIGLSFIAPGTPFASSWWNDAPWWARAGMATCITFAAVLLLVVPWYVPWRARTALYKKLSDEAHPSLYTEVSLKAITEKLCTRIETHGIVCRGLAQKPDSNDKFVLTPAGKRLAARILRKLRAFPTGSARGR</sequence>
<accession>A0A428ZUT7</accession>
<feature type="transmembrane region" description="Helical" evidence="4">
    <location>
        <begin position="893"/>
        <end position="914"/>
    </location>
</feature>
<dbReference type="PROSITE" id="PS51635">
    <property type="entry name" value="PNPLA"/>
    <property type="match status" value="1"/>
</dbReference>
<keyword evidence="4" id="KW-1133">Transmembrane helix</keyword>
<keyword evidence="1 2" id="KW-0443">Lipid metabolism</keyword>
<feature type="active site" description="Proton acceptor" evidence="2">
    <location>
        <position position="244"/>
    </location>
</feature>
<proteinExistence type="predicted"/>